<organism evidence="1 2">
    <name type="scientific">Ficus carica</name>
    <name type="common">Common fig</name>
    <dbReference type="NCBI Taxonomy" id="3494"/>
    <lineage>
        <taxon>Eukaryota</taxon>
        <taxon>Viridiplantae</taxon>
        <taxon>Streptophyta</taxon>
        <taxon>Embryophyta</taxon>
        <taxon>Tracheophyta</taxon>
        <taxon>Spermatophyta</taxon>
        <taxon>Magnoliopsida</taxon>
        <taxon>eudicotyledons</taxon>
        <taxon>Gunneridae</taxon>
        <taxon>Pentapetalae</taxon>
        <taxon>rosids</taxon>
        <taxon>fabids</taxon>
        <taxon>Rosales</taxon>
        <taxon>Moraceae</taxon>
        <taxon>Ficeae</taxon>
        <taxon>Ficus</taxon>
    </lineage>
</organism>
<accession>A0AA88E219</accession>
<protein>
    <submittedName>
        <fullName evidence="1">Uncharacterized protein</fullName>
    </submittedName>
</protein>
<dbReference type="AlphaFoldDB" id="A0AA88E219"/>
<evidence type="ECO:0000313" key="2">
    <source>
        <dbReference type="Proteomes" id="UP001187192"/>
    </source>
</evidence>
<dbReference type="Proteomes" id="UP001187192">
    <property type="component" value="Unassembled WGS sequence"/>
</dbReference>
<reference evidence="1" key="1">
    <citation type="submission" date="2023-07" db="EMBL/GenBank/DDBJ databases">
        <title>draft genome sequence of fig (Ficus carica).</title>
        <authorList>
            <person name="Takahashi T."/>
            <person name="Nishimura K."/>
        </authorList>
    </citation>
    <scope>NUCLEOTIDE SEQUENCE</scope>
</reference>
<sequence length="138" mass="15671">MRLQWPRFSLKPEPDRAQDPCTARIGSTGDTIMMTTELGFPQNMKVNIIHSSVLTELKLNLGHSEHKQGNVLENAMKYAMLYAMDKIKYEIMKVTIASKLPVSYRPALGRVGLWIELEMDWPPRPIHCYASGKQPASN</sequence>
<comment type="caution">
    <text evidence="1">The sequence shown here is derived from an EMBL/GenBank/DDBJ whole genome shotgun (WGS) entry which is preliminary data.</text>
</comment>
<gene>
    <name evidence="1" type="ORF">TIFTF001_035692</name>
</gene>
<name>A0AA88E219_FICCA</name>
<proteinExistence type="predicted"/>
<evidence type="ECO:0000313" key="1">
    <source>
        <dbReference type="EMBL" id="GMN66632.1"/>
    </source>
</evidence>
<dbReference type="EMBL" id="BTGU01000347">
    <property type="protein sequence ID" value="GMN66632.1"/>
    <property type="molecule type" value="Genomic_DNA"/>
</dbReference>
<keyword evidence="2" id="KW-1185">Reference proteome</keyword>